<dbReference type="Proteomes" id="UP001165740">
    <property type="component" value="Chromosome 15"/>
</dbReference>
<evidence type="ECO:0000313" key="3">
    <source>
        <dbReference type="RefSeq" id="XP_055867737.1"/>
    </source>
</evidence>
<dbReference type="AlphaFoldDB" id="A0A9W2YYE7"/>
<organism evidence="2 3">
    <name type="scientific">Biomphalaria glabrata</name>
    <name type="common">Bloodfluke planorb</name>
    <name type="synonym">Freshwater snail</name>
    <dbReference type="NCBI Taxonomy" id="6526"/>
    <lineage>
        <taxon>Eukaryota</taxon>
        <taxon>Metazoa</taxon>
        <taxon>Spiralia</taxon>
        <taxon>Lophotrochozoa</taxon>
        <taxon>Mollusca</taxon>
        <taxon>Gastropoda</taxon>
        <taxon>Heterobranchia</taxon>
        <taxon>Euthyneura</taxon>
        <taxon>Panpulmonata</taxon>
        <taxon>Hygrophila</taxon>
        <taxon>Lymnaeoidea</taxon>
        <taxon>Planorbidae</taxon>
        <taxon>Biomphalaria</taxon>
    </lineage>
</organism>
<dbReference type="InterPro" id="IPR009003">
    <property type="entry name" value="Peptidase_S1_PA"/>
</dbReference>
<gene>
    <name evidence="3" type="primary">LOC129923043</name>
</gene>
<dbReference type="OrthoDB" id="10038545at2759"/>
<dbReference type="RefSeq" id="XP_055867737.1">
    <property type="nucleotide sequence ID" value="XM_056011762.1"/>
</dbReference>
<feature type="region of interest" description="Disordered" evidence="1">
    <location>
        <begin position="1"/>
        <end position="26"/>
    </location>
</feature>
<accession>A0A9W2YYE7</accession>
<reference evidence="3" key="1">
    <citation type="submission" date="2025-08" db="UniProtKB">
        <authorList>
            <consortium name="RefSeq"/>
        </authorList>
    </citation>
    <scope>IDENTIFICATION</scope>
</reference>
<proteinExistence type="predicted"/>
<evidence type="ECO:0000313" key="2">
    <source>
        <dbReference type="Proteomes" id="UP001165740"/>
    </source>
</evidence>
<sequence>MDQPVEAKLNKDQKLQEKSDSSIPHGRHETQVWAIGECDLSKHFTSCTKNPDHKRFIPINQFTLEHLPDGYRDEDTFQYIKTKADLTVRVAVTAVSPDRPEFWLGSHDPYPFYQCGENIHRSGTGEMNIIKFVDGKGFDARGNVYNVLDEQYGRDYKVCTCEQCQKLCTKKTEWWEITVHTAAHVVFDELEAKHTSCRLFFDEEDCLLVILENARIDYVNMDRDVCVLKFATHDQQLEDKLVQLVRRSADLSEKLLEKYRSSQRTDDKFNFIVSHPHGCFKQVSIGEWIENLRIMEGNEKYDFTKLTYTTATCLGSSGAMVYCLGIGTHHIHCGTYGSTNYSGVCVYHK</sequence>
<evidence type="ECO:0000256" key="1">
    <source>
        <dbReference type="SAM" id="MobiDB-lite"/>
    </source>
</evidence>
<dbReference type="SUPFAM" id="SSF50494">
    <property type="entry name" value="Trypsin-like serine proteases"/>
    <property type="match status" value="1"/>
</dbReference>
<name>A0A9W2YYE7_BIOGL</name>
<feature type="compositionally biased region" description="Basic and acidic residues" evidence="1">
    <location>
        <begin position="8"/>
        <end position="26"/>
    </location>
</feature>
<keyword evidence="2" id="KW-1185">Reference proteome</keyword>
<protein>
    <submittedName>
        <fullName evidence="3">Uncharacterized protein LOC129923043</fullName>
    </submittedName>
</protein>
<dbReference type="GeneID" id="129923043"/>